<dbReference type="PROSITE" id="PS00073">
    <property type="entry name" value="ACYL_COA_DH_2"/>
    <property type="match status" value="1"/>
</dbReference>
<evidence type="ECO:0000259" key="8">
    <source>
        <dbReference type="Pfam" id="PF02771"/>
    </source>
</evidence>
<evidence type="ECO:0000256" key="4">
    <source>
        <dbReference type="ARBA" id="ARBA00022827"/>
    </source>
</evidence>
<dbReference type="InterPro" id="IPR006091">
    <property type="entry name" value="Acyl-CoA_Oxase/DH_mid-dom"/>
</dbReference>
<dbReference type="Pfam" id="PF02771">
    <property type="entry name" value="Acyl-CoA_dh_N"/>
    <property type="match status" value="1"/>
</dbReference>
<protein>
    <submittedName>
        <fullName evidence="9">Acyl-CoA dehydrogenase family protein</fullName>
    </submittedName>
</protein>
<sequence length="380" mass="41199">MDLNAYEQDHEDFRALCRTFLEREAVPNHPQWEQDGIIGRELWLAAGKAGLLGLDAAEEDGGAGQPDFRYSGVFIEELVRAGVTAPGFVAHNDLISSYFAVRATPEQRARWLPGLCSGELIAAIALTEPEAGSDLSGIRTTAVRDGDCYVLNGQKTFITNGENADLVIVAAKTPSARGGSGMTLLVAERGMPGFSRGRRLDKLGWRASDTSELFFDDCRIPAANLLGRENGGMGCLMRGLPRERLCIATVAVATAEKMLAFTLDYARERAAFGKPIGSFQHNKFLLATLDTEVTLARVFLNHCTAELNAGRLTVADAAKLKWWTTELQNTVADRCLQLHGGSGYLKESAIARDWANSRVQTIYGGTTEIMKEIVGTALGL</sequence>
<comment type="similarity">
    <text evidence="2 5">Belongs to the acyl-CoA dehydrogenase family.</text>
</comment>
<dbReference type="InterPro" id="IPR037069">
    <property type="entry name" value="AcylCoA_DH/ox_N_sf"/>
</dbReference>
<dbReference type="InterPro" id="IPR013786">
    <property type="entry name" value="AcylCoA_DH/ox_N"/>
</dbReference>
<evidence type="ECO:0000313" key="10">
    <source>
        <dbReference type="Proteomes" id="UP001597483"/>
    </source>
</evidence>
<proteinExistence type="inferred from homology"/>
<keyword evidence="10" id="KW-1185">Reference proteome</keyword>
<dbReference type="InterPro" id="IPR009075">
    <property type="entry name" value="AcylCo_DH/oxidase_C"/>
</dbReference>
<name>A0ABW5HJ08_9PSEU</name>
<dbReference type="Gene3D" id="2.40.110.10">
    <property type="entry name" value="Butyryl-CoA Dehydrogenase, subunit A, domain 2"/>
    <property type="match status" value="1"/>
</dbReference>
<evidence type="ECO:0000256" key="2">
    <source>
        <dbReference type="ARBA" id="ARBA00009347"/>
    </source>
</evidence>
<dbReference type="InterPro" id="IPR009100">
    <property type="entry name" value="AcylCoA_DH/oxidase_NM_dom_sf"/>
</dbReference>
<feature type="domain" description="Acyl-CoA dehydrogenase/oxidase C-terminal" evidence="6">
    <location>
        <begin position="230"/>
        <end position="378"/>
    </location>
</feature>
<keyword evidence="3 5" id="KW-0285">Flavoprotein</keyword>
<dbReference type="Pfam" id="PF00441">
    <property type="entry name" value="Acyl-CoA_dh_1"/>
    <property type="match status" value="1"/>
</dbReference>
<dbReference type="PANTHER" id="PTHR43884:SF12">
    <property type="entry name" value="ISOVALERYL-COA DEHYDROGENASE, MITOCHONDRIAL-RELATED"/>
    <property type="match status" value="1"/>
</dbReference>
<dbReference type="SUPFAM" id="SSF56645">
    <property type="entry name" value="Acyl-CoA dehydrogenase NM domain-like"/>
    <property type="match status" value="1"/>
</dbReference>
<accession>A0ABW5HJ08</accession>
<dbReference type="Gene3D" id="1.10.540.10">
    <property type="entry name" value="Acyl-CoA dehydrogenase/oxidase, N-terminal domain"/>
    <property type="match status" value="1"/>
</dbReference>
<dbReference type="RefSeq" id="WP_378310979.1">
    <property type="nucleotide sequence ID" value="NZ_JBHUKS010000028.1"/>
</dbReference>
<evidence type="ECO:0000259" key="6">
    <source>
        <dbReference type="Pfam" id="PF00441"/>
    </source>
</evidence>
<dbReference type="Proteomes" id="UP001597483">
    <property type="component" value="Unassembled WGS sequence"/>
</dbReference>
<feature type="domain" description="Acyl-CoA oxidase/dehydrogenase middle" evidence="7">
    <location>
        <begin position="123"/>
        <end position="218"/>
    </location>
</feature>
<dbReference type="InterPro" id="IPR046373">
    <property type="entry name" value="Acyl-CoA_Oxase/DH_mid-dom_sf"/>
</dbReference>
<keyword evidence="5" id="KW-0560">Oxidoreductase</keyword>
<comment type="caution">
    <text evidence="9">The sequence shown here is derived from an EMBL/GenBank/DDBJ whole genome shotgun (WGS) entry which is preliminary data.</text>
</comment>
<dbReference type="InterPro" id="IPR036250">
    <property type="entry name" value="AcylCo_DH-like_C"/>
</dbReference>
<dbReference type="PROSITE" id="PS00072">
    <property type="entry name" value="ACYL_COA_DH_1"/>
    <property type="match status" value="1"/>
</dbReference>
<dbReference type="SUPFAM" id="SSF47203">
    <property type="entry name" value="Acyl-CoA dehydrogenase C-terminal domain-like"/>
    <property type="match status" value="1"/>
</dbReference>
<feature type="domain" description="Acyl-CoA dehydrogenase/oxidase N-terminal" evidence="8">
    <location>
        <begin position="8"/>
        <end position="119"/>
    </location>
</feature>
<evidence type="ECO:0000313" key="9">
    <source>
        <dbReference type="EMBL" id="MFD2472906.1"/>
    </source>
</evidence>
<dbReference type="InterPro" id="IPR006089">
    <property type="entry name" value="Acyl-CoA_DH_CS"/>
</dbReference>
<dbReference type="EMBL" id="JBHUKS010000028">
    <property type="protein sequence ID" value="MFD2472906.1"/>
    <property type="molecule type" value="Genomic_DNA"/>
</dbReference>
<dbReference type="Gene3D" id="1.20.140.10">
    <property type="entry name" value="Butyryl-CoA Dehydrogenase, subunit A, domain 3"/>
    <property type="match status" value="1"/>
</dbReference>
<dbReference type="Pfam" id="PF02770">
    <property type="entry name" value="Acyl-CoA_dh_M"/>
    <property type="match status" value="1"/>
</dbReference>
<evidence type="ECO:0000256" key="5">
    <source>
        <dbReference type="RuleBase" id="RU362125"/>
    </source>
</evidence>
<comment type="cofactor">
    <cofactor evidence="1 5">
        <name>FAD</name>
        <dbReference type="ChEBI" id="CHEBI:57692"/>
    </cofactor>
</comment>
<reference evidence="10" key="1">
    <citation type="journal article" date="2019" name="Int. J. Syst. Evol. Microbiol.">
        <title>The Global Catalogue of Microorganisms (GCM) 10K type strain sequencing project: providing services to taxonomists for standard genome sequencing and annotation.</title>
        <authorList>
            <consortium name="The Broad Institute Genomics Platform"/>
            <consortium name="The Broad Institute Genome Sequencing Center for Infectious Disease"/>
            <person name="Wu L."/>
            <person name="Ma J."/>
        </authorList>
    </citation>
    <scope>NUCLEOTIDE SEQUENCE [LARGE SCALE GENOMIC DNA]</scope>
    <source>
        <strain evidence="10">CGMCC 4.7641</strain>
    </source>
</reference>
<organism evidence="9 10">
    <name type="scientific">Amycolatopsis silviterrae</name>
    <dbReference type="NCBI Taxonomy" id="1656914"/>
    <lineage>
        <taxon>Bacteria</taxon>
        <taxon>Bacillati</taxon>
        <taxon>Actinomycetota</taxon>
        <taxon>Actinomycetes</taxon>
        <taxon>Pseudonocardiales</taxon>
        <taxon>Pseudonocardiaceae</taxon>
        <taxon>Amycolatopsis</taxon>
    </lineage>
</organism>
<evidence type="ECO:0000256" key="1">
    <source>
        <dbReference type="ARBA" id="ARBA00001974"/>
    </source>
</evidence>
<evidence type="ECO:0000259" key="7">
    <source>
        <dbReference type="Pfam" id="PF02770"/>
    </source>
</evidence>
<evidence type="ECO:0000256" key="3">
    <source>
        <dbReference type="ARBA" id="ARBA00022630"/>
    </source>
</evidence>
<dbReference type="PANTHER" id="PTHR43884">
    <property type="entry name" value="ACYL-COA DEHYDROGENASE"/>
    <property type="match status" value="1"/>
</dbReference>
<gene>
    <name evidence="9" type="ORF">ACFSVL_36295</name>
</gene>
<keyword evidence="4 5" id="KW-0274">FAD</keyword>